<name>A7S911_NEMVE</name>
<dbReference type="Proteomes" id="UP000001593">
    <property type="component" value="Unassembled WGS sequence"/>
</dbReference>
<dbReference type="KEGG" id="nve:5511498"/>
<dbReference type="InParanoid" id="A7S911"/>
<protein>
    <submittedName>
        <fullName evidence="2">Uncharacterized protein</fullName>
    </submittedName>
</protein>
<dbReference type="EMBL" id="DS469600">
    <property type="protein sequence ID" value="EDO39821.1"/>
    <property type="molecule type" value="Genomic_DNA"/>
</dbReference>
<sequence>MNSSLFVLFGAIVFAKFALIKPQQQGSSLTQIETAEENKRADKTTKFKSLPNELRSKLNKARNDLKAAKQYVALAEKAAALNHRGTTAEKAVKDIIAKTEIVLVHAGEKMGLDYVHYKRSVGDEEPWDR</sequence>
<proteinExistence type="predicted"/>
<evidence type="ECO:0000313" key="3">
    <source>
        <dbReference type="Proteomes" id="UP000001593"/>
    </source>
</evidence>
<feature type="signal peptide" evidence="1">
    <location>
        <begin position="1"/>
        <end position="20"/>
    </location>
</feature>
<evidence type="ECO:0000256" key="1">
    <source>
        <dbReference type="SAM" id="SignalP"/>
    </source>
</evidence>
<evidence type="ECO:0000313" key="2">
    <source>
        <dbReference type="EMBL" id="EDO39821.1"/>
    </source>
</evidence>
<keyword evidence="3" id="KW-1185">Reference proteome</keyword>
<accession>A7S911</accession>
<feature type="chain" id="PRO_5002714199" evidence="1">
    <location>
        <begin position="21"/>
        <end position="129"/>
    </location>
</feature>
<dbReference type="OrthoDB" id="5984334at2759"/>
<gene>
    <name evidence="2" type="ORF">NEMVEDRAFT_v1g243675</name>
</gene>
<keyword evidence="1" id="KW-0732">Signal</keyword>
<organism evidence="2 3">
    <name type="scientific">Nematostella vectensis</name>
    <name type="common">Starlet sea anemone</name>
    <dbReference type="NCBI Taxonomy" id="45351"/>
    <lineage>
        <taxon>Eukaryota</taxon>
        <taxon>Metazoa</taxon>
        <taxon>Cnidaria</taxon>
        <taxon>Anthozoa</taxon>
        <taxon>Hexacorallia</taxon>
        <taxon>Actiniaria</taxon>
        <taxon>Edwardsiidae</taxon>
        <taxon>Nematostella</taxon>
    </lineage>
</organism>
<dbReference type="HOGENOM" id="CLU_1951332_0_0_1"/>
<dbReference type="AlphaFoldDB" id="A7S911"/>
<reference evidence="2 3" key="1">
    <citation type="journal article" date="2007" name="Science">
        <title>Sea anemone genome reveals ancestral eumetazoan gene repertoire and genomic organization.</title>
        <authorList>
            <person name="Putnam N.H."/>
            <person name="Srivastava M."/>
            <person name="Hellsten U."/>
            <person name="Dirks B."/>
            <person name="Chapman J."/>
            <person name="Salamov A."/>
            <person name="Terry A."/>
            <person name="Shapiro H."/>
            <person name="Lindquist E."/>
            <person name="Kapitonov V.V."/>
            <person name="Jurka J."/>
            <person name="Genikhovich G."/>
            <person name="Grigoriev I.V."/>
            <person name="Lucas S.M."/>
            <person name="Steele R.E."/>
            <person name="Finnerty J.R."/>
            <person name="Technau U."/>
            <person name="Martindale M.Q."/>
            <person name="Rokhsar D.S."/>
        </authorList>
    </citation>
    <scope>NUCLEOTIDE SEQUENCE [LARGE SCALE GENOMIC DNA]</scope>
    <source>
        <strain evidence="3">CH2 X CH6</strain>
    </source>
</reference>